<feature type="region of interest" description="Disordered" evidence="1">
    <location>
        <begin position="128"/>
        <end position="200"/>
    </location>
</feature>
<dbReference type="AlphaFoldDB" id="A0A8H4XH59"/>
<reference evidence="2" key="1">
    <citation type="journal article" date="2020" name="BMC Genomics">
        <title>Correction to: Identification and distribution of gene clusters required for synthesis of sphingolipid metabolism inhibitors in diverse species of the filamentous fungus Fusarium.</title>
        <authorList>
            <person name="Kim H.S."/>
            <person name="Lohmar J.M."/>
            <person name="Busman M."/>
            <person name="Brown D.W."/>
            <person name="Naumann T.A."/>
            <person name="Divon H.H."/>
            <person name="Lysoe E."/>
            <person name="Uhlig S."/>
            <person name="Proctor R.H."/>
        </authorList>
    </citation>
    <scope>NUCLEOTIDE SEQUENCE</scope>
    <source>
        <strain evidence="2">NRRL 22465</strain>
    </source>
</reference>
<sequence>MARGRKPAKLTAQTKRKLKRENSIGSTTKTEREEPMSDFPIYPGFFDPGQDILGQDRFLLGADSLSLKGQVWPGMGKMDLANDEMKRTRNQRKPKSVIDKMKRSSEGIVPTSVVMTPDFKVERVKGVYDDSSSPIPGQEESTPPRKVSKPRRKKRTPLTEVSKNVPRQRRSITSVVKAQNGKKSEVSSPFGHHEAPGTNSSLGHFRHGHDVFRDDDVHFSSFGGQPLPSSRNDRRFDLRDRHATRSMSTIPHSNLVSPTPQSKELPPRHFTARDGNNSLRPESFPPGSFGHIEASYAMKDATIYNASSRLPFTPSTHNHFHGIDQDLFRSSSTNAFHIKQEDFSGSIGDSTQGTNGSPFVGMTGTNPLFTQDRLFLGSYNQGTPNTSLSTLSFSPINRQREHLHGTREFKPQTHLCEMMNRNDLCNEKDSDLSGPWNLHHSNHNLDFPDGLATDDPQI</sequence>
<organism evidence="2 3">
    <name type="scientific">Fusarium zealandicum</name>
    <dbReference type="NCBI Taxonomy" id="1053134"/>
    <lineage>
        <taxon>Eukaryota</taxon>
        <taxon>Fungi</taxon>
        <taxon>Dikarya</taxon>
        <taxon>Ascomycota</taxon>
        <taxon>Pezizomycotina</taxon>
        <taxon>Sordariomycetes</taxon>
        <taxon>Hypocreomycetidae</taxon>
        <taxon>Hypocreales</taxon>
        <taxon>Nectriaceae</taxon>
        <taxon>Fusarium</taxon>
        <taxon>Fusarium staphyleae species complex</taxon>
    </lineage>
</organism>
<evidence type="ECO:0000313" key="2">
    <source>
        <dbReference type="EMBL" id="KAF4975006.1"/>
    </source>
</evidence>
<evidence type="ECO:0000313" key="3">
    <source>
        <dbReference type="Proteomes" id="UP000635477"/>
    </source>
</evidence>
<dbReference type="EMBL" id="JABEYC010000686">
    <property type="protein sequence ID" value="KAF4975006.1"/>
    <property type="molecule type" value="Genomic_DNA"/>
</dbReference>
<comment type="caution">
    <text evidence="2">The sequence shown here is derived from an EMBL/GenBank/DDBJ whole genome shotgun (WGS) entry which is preliminary data.</text>
</comment>
<reference evidence="2" key="2">
    <citation type="submission" date="2020-05" db="EMBL/GenBank/DDBJ databases">
        <authorList>
            <person name="Kim H.-S."/>
            <person name="Proctor R.H."/>
            <person name="Brown D.W."/>
        </authorList>
    </citation>
    <scope>NUCLEOTIDE SEQUENCE</scope>
    <source>
        <strain evidence="2">NRRL 22465</strain>
    </source>
</reference>
<dbReference type="OrthoDB" id="5428259at2759"/>
<accession>A0A8H4XH59</accession>
<dbReference type="Proteomes" id="UP000635477">
    <property type="component" value="Unassembled WGS sequence"/>
</dbReference>
<protein>
    <submittedName>
        <fullName evidence="2">Uncharacterized protein</fullName>
    </submittedName>
</protein>
<gene>
    <name evidence="2" type="ORF">FZEAL_8151</name>
</gene>
<evidence type="ECO:0000256" key="1">
    <source>
        <dbReference type="SAM" id="MobiDB-lite"/>
    </source>
</evidence>
<proteinExistence type="predicted"/>
<keyword evidence="3" id="KW-1185">Reference proteome</keyword>
<name>A0A8H4XH59_9HYPO</name>
<feature type="compositionally biased region" description="Basic residues" evidence="1">
    <location>
        <begin position="146"/>
        <end position="156"/>
    </location>
</feature>
<feature type="region of interest" description="Disordered" evidence="1">
    <location>
        <begin position="1"/>
        <end position="41"/>
    </location>
</feature>
<feature type="compositionally biased region" description="Basic residues" evidence="1">
    <location>
        <begin position="1"/>
        <end position="19"/>
    </location>
</feature>